<dbReference type="Gene3D" id="3.40.720.10">
    <property type="entry name" value="Alkaline Phosphatase, subunit A"/>
    <property type="match status" value="1"/>
</dbReference>
<dbReference type="PROSITE" id="PS00149">
    <property type="entry name" value="SULFATASE_2"/>
    <property type="match status" value="1"/>
</dbReference>
<sequence>MKKLLWSGIWLFWLLTSPVLAQTPQPNFVLIVGDDHDRSAIGCYGNRQVKTPHLDQLAREGVRFTRAYATTSSCSPSRSTLLSGRHNHNNGQYGLAHATHHFRSHEDLKSLPALLHNAGYTTARIGKYHLEPASAYPFDKVLSDNGSNPVLMANQCADFLRAALGESNRSDGTKQKPFFLYFCPTDPHRAGNGDKLPYKANPHGNKPDGHEGVRETMYGPDSLTVPFFLPNTPEARTELAQYYQAVSRMDQGIGRLFALLKEKGLWDNTIVIYLSDNGMPVPGAKTTHYEPGVLLPLIVRNPFGRRSGGRQNPQVCDELVSWVDVAPTLLDFAGLNPPVLASASRPTGGGSFGERLVTPFFHGKSWKPLLDGSGTFRGDTLLLSHTFHEVTMYYPMRTIVTKRYKLIHNLAHPLPFPFAADLWSSATWQGFVQSGQSQYGPRTRQAYEQRPEYELYDLERDPQERTNLAKTRTHKAVFETLLASLKNAQEMTNDPWRVKWRHE</sequence>
<reference evidence="7 8" key="1">
    <citation type="submission" date="2016-01" db="EMBL/GenBank/DDBJ databases">
        <authorList>
            <person name="Oliw E.H."/>
        </authorList>
    </citation>
    <scope>NUCLEOTIDE SEQUENCE [LARGE SCALE GENOMIC DNA]</scope>
    <source>
        <strain evidence="7 8">DY10</strain>
    </source>
</reference>
<dbReference type="SUPFAM" id="SSF53649">
    <property type="entry name" value="Alkaline phosphatase-like"/>
    <property type="match status" value="1"/>
</dbReference>
<protein>
    <recommendedName>
        <fullName evidence="6">Sulfatase N-terminal domain-containing protein</fullName>
    </recommendedName>
</protein>
<dbReference type="InterPro" id="IPR000917">
    <property type="entry name" value="Sulfatase_N"/>
</dbReference>
<evidence type="ECO:0000313" key="7">
    <source>
        <dbReference type="EMBL" id="AQG78825.1"/>
    </source>
</evidence>
<dbReference type="CDD" id="cd16027">
    <property type="entry name" value="SGSH"/>
    <property type="match status" value="1"/>
</dbReference>
<dbReference type="Proteomes" id="UP000187941">
    <property type="component" value="Chromosome"/>
</dbReference>
<comment type="similarity">
    <text evidence="1">Belongs to the sulfatase family.</text>
</comment>
<dbReference type="InterPro" id="IPR017850">
    <property type="entry name" value="Alkaline_phosphatase_core_sf"/>
</dbReference>
<dbReference type="KEGG" id="smon:AWR27_05505"/>
<keyword evidence="8" id="KW-1185">Reference proteome</keyword>
<dbReference type="GO" id="GO:0046872">
    <property type="term" value="F:metal ion binding"/>
    <property type="evidence" value="ECO:0007669"/>
    <property type="project" value="UniProtKB-KW"/>
</dbReference>
<dbReference type="GO" id="GO:0004065">
    <property type="term" value="F:arylsulfatase activity"/>
    <property type="evidence" value="ECO:0007669"/>
    <property type="project" value="TreeGrafter"/>
</dbReference>
<proteinExistence type="inferred from homology"/>
<dbReference type="OrthoDB" id="975025at2"/>
<dbReference type="AlphaFoldDB" id="A0A1P9WTW0"/>
<keyword evidence="3" id="KW-0378">Hydrolase</keyword>
<organism evidence="7 8">
    <name type="scientific">Spirosoma montaniterrae</name>
    <dbReference type="NCBI Taxonomy" id="1178516"/>
    <lineage>
        <taxon>Bacteria</taxon>
        <taxon>Pseudomonadati</taxon>
        <taxon>Bacteroidota</taxon>
        <taxon>Cytophagia</taxon>
        <taxon>Cytophagales</taxon>
        <taxon>Cytophagaceae</taxon>
        <taxon>Spirosoma</taxon>
    </lineage>
</organism>
<dbReference type="Pfam" id="PF00884">
    <property type="entry name" value="Sulfatase"/>
    <property type="match status" value="1"/>
</dbReference>
<name>A0A1P9WTW0_9BACT</name>
<keyword evidence="4" id="KW-0106">Calcium</keyword>
<dbReference type="EMBL" id="CP014263">
    <property type="protein sequence ID" value="AQG78825.1"/>
    <property type="molecule type" value="Genomic_DNA"/>
</dbReference>
<dbReference type="InterPro" id="IPR050738">
    <property type="entry name" value="Sulfatase"/>
</dbReference>
<dbReference type="PANTHER" id="PTHR42693:SF53">
    <property type="entry name" value="ENDO-4-O-SULFATASE"/>
    <property type="match status" value="1"/>
</dbReference>
<evidence type="ECO:0000313" key="8">
    <source>
        <dbReference type="Proteomes" id="UP000187941"/>
    </source>
</evidence>
<dbReference type="RefSeq" id="WP_077130268.1">
    <property type="nucleotide sequence ID" value="NZ_CP014263.1"/>
</dbReference>
<accession>A0A1P9WTW0</accession>
<evidence type="ECO:0000256" key="4">
    <source>
        <dbReference type="ARBA" id="ARBA00022837"/>
    </source>
</evidence>
<feature type="chain" id="PRO_5010271793" description="Sulfatase N-terminal domain-containing protein" evidence="5">
    <location>
        <begin position="22"/>
        <end position="503"/>
    </location>
</feature>
<evidence type="ECO:0000256" key="1">
    <source>
        <dbReference type="ARBA" id="ARBA00008779"/>
    </source>
</evidence>
<evidence type="ECO:0000256" key="5">
    <source>
        <dbReference type="SAM" id="SignalP"/>
    </source>
</evidence>
<evidence type="ECO:0000256" key="2">
    <source>
        <dbReference type="ARBA" id="ARBA00022723"/>
    </source>
</evidence>
<feature type="signal peptide" evidence="5">
    <location>
        <begin position="1"/>
        <end position="21"/>
    </location>
</feature>
<evidence type="ECO:0000256" key="3">
    <source>
        <dbReference type="ARBA" id="ARBA00022801"/>
    </source>
</evidence>
<dbReference type="STRING" id="1178516.AWR27_05505"/>
<feature type="domain" description="Sulfatase N-terminal" evidence="6">
    <location>
        <begin position="26"/>
        <end position="334"/>
    </location>
</feature>
<evidence type="ECO:0000259" key="6">
    <source>
        <dbReference type="Pfam" id="PF00884"/>
    </source>
</evidence>
<dbReference type="InterPro" id="IPR024607">
    <property type="entry name" value="Sulfatase_CS"/>
</dbReference>
<dbReference type="PANTHER" id="PTHR42693">
    <property type="entry name" value="ARYLSULFATASE FAMILY MEMBER"/>
    <property type="match status" value="1"/>
</dbReference>
<gene>
    <name evidence="7" type="ORF">AWR27_05505</name>
</gene>
<keyword evidence="5" id="KW-0732">Signal</keyword>
<keyword evidence="2" id="KW-0479">Metal-binding</keyword>